<dbReference type="RefSeq" id="WP_164334456.1">
    <property type="nucleotide sequence ID" value="NZ_JAAGMD010000394.1"/>
</dbReference>
<proteinExistence type="predicted"/>
<organism evidence="1">
    <name type="scientific">Streptomyces sp. SID14436</name>
    <dbReference type="NCBI Taxonomy" id="2706070"/>
    <lineage>
        <taxon>Bacteria</taxon>
        <taxon>Bacillati</taxon>
        <taxon>Actinomycetota</taxon>
        <taxon>Actinomycetes</taxon>
        <taxon>Kitasatosporales</taxon>
        <taxon>Streptomycetaceae</taxon>
        <taxon>Streptomyces</taxon>
    </lineage>
</organism>
<accession>A0A6G3QUW2</accession>
<comment type="caution">
    <text evidence="1">The sequence shown here is derived from an EMBL/GenBank/DDBJ whole genome shotgun (WGS) entry which is preliminary data.</text>
</comment>
<reference evidence="1" key="1">
    <citation type="submission" date="2020-01" db="EMBL/GenBank/DDBJ databases">
        <title>Insect and environment-associated Actinomycetes.</title>
        <authorList>
            <person name="Currrie C."/>
            <person name="Chevrette M."/>
            <person name="Carlson C."/>
            <person name="Stubbendieck R."/>
            <person name="Wendt-Pienkowski E."/>
        </authorList>
    </citation>
    <scope>NUCLEOTIDE SEQUENCE</scope>
    <source>
        <strain evidence="1">SID14436</strain>
    </source>
</reference>
<sequence>MEITRDGIPCALCHTVTTQLGYLVLSAPFSFPQREVIKDRWCPTGCHQLQSARWKKAMPLAAGDDA</sequence>
<dbReference type="EMBL" id="JAAGMD010000394">
    <property type="protein sequence ID" value="NEA87122.1"/>
    <property type="molecule type" value="Genomic_DNA"/>
</dbReference>
<dbReference type="AlphaFoldDB" id="A0A6G3QUW2"/>
<evidence type="ECO:0000313" key="1">
    <source>
        <dbReference type="EMBL" id="NEA87122.1"/>
    </source>
</evidence>
<gene>
    <name evidence="1" type="ORF">G3I53_13965</name>
</gene>
<name>A0A6G3QUW2_9ACTN</name>
<protein>
    <submittedName>
        <fullName evidence="1">Uncharacterized protein</fullName>
    </submittedName>
</protein>